<dbReference type="EC" id="2.4.-.-" evidence="3"/>
<dbReference type="Pfam" id="PF00534">
    <property type="entry name" value="Glycos_transf_1"/>
    <property type="match status" value="1"/>
</dbReference>
<dbReference type="SUPFAM" id="SSF53756">
    <property type="entry name" value="UDP-Glycosyltransferase/glycogen phosphorylase"/>
    <property type="match status" value="1"/>
</dbReference>
<protein>
    <submittedName>
        <fullName evidence="3">Putative glycosyltransferase EpsD</fullName>
        <ecNumber evidence="3">2.4.-.-</ecNumber>
    </submittedName>
</protein>
<reference evidence="3 4" key="1">
    <citation type="submission" date="2019-02" db="EMBL/GenBank/DDBJ databases">
        <title>Deep-cultivation of Planctomycetes and their phenomic and genomic characterization uncovers novel biology.</title>
        <authorList>
            <person name="Wiegand S."/>
            <person name="Jogler M."/>
            <person name="Boedeker C."/>
            <person name="Pinto D."/>
            <person name="Vollmers J."/>
            <person name="Rivas-Marin E."/>
            <person name="Kohn T."/>
            <person name="Peeters S.H."/>
            <person name="Heuer A."/>
            <person name="Rast P."/>
            <person name="Oberbeckmann S."/>
            <person name="Bunk B."/>
            <person name="Jeske O."/>
            <person name="Meyerdierks A."/>
            <person name="Storesund J.E."/>
            <person name="Kallscheuer N."/>
            <person name="Luecker S."/>
            <person name="Lage O.M."/>
            <person name="Pohl T."/>
            <person name="Merkel B.J."/>
            <person name="Hornburger P."/>
            <person name="Mueller R.-W."/>
            <person name="Bruemmer F."/>
            <person name="Labrenz M."/>
            <person name="Spormann A.M."/>
            <person name="Op Den Camp H."/>
            <person name="Overmann J."/>
            <person name="Amann R."/>
            <person name="Jetten M.S.M."/>
            <person name="Mascher T."/>
            <person name="Medema M.H."/>
            <person name="Devos D.P."/>
            <person name="Kaster A.-K."/>
            <person name="Ovreas L."/>
            <person name="Rohde M."/>
            <person name="Galperin M.Y."/>
            <person name="Jogler C."/>
        </authorList>
    </citation>
    <scope>NUCLEOTIDE SEQUENCE [LARGE SCALE GENOMIC DNA]</scope>
    <source>
        <strain evidence="3 4">Pan54</strain>
    </source>
</reference>
<dbReference type="OrthoDB" id="9795746at2"/>
<dbReference type="PANTHER" id="PTHR45947">
    <property type="entry name" value="SULFOQUINOVOSYL TRANSFERASE SQD2"/>
    <property type="match status" value="1"/>
</dbReference>
<evidence type="ECO:0000313" key="3">
    <source>
        <dbReference type="EMBL" id="TWT60365.1"/>
    </source>
</evidence>
<feature type="domain" description="Glycosyltransferase subfamily 4-like N-terminal" evidence="2">
    <location>
        <begin position="44"/>
        <end position="196"/>
    </location>
</feature>
<evidence type="ECO:0000259" key="1">
    <source>
        <dbReference type="Pfam" id="PF00534"/>
    </source>
</evidence>
<proteinExistence type="predicted"/>
<name>A0A5C5XE14_9PLAN</name>
<sequence length="401" mass="45818">MFFRYIPNSRNKFTDLFLQQDLPALSSSSSPLRILYVIPTLDQSGAEKQLQLLASGLSGSNFEIHVVALNRGGYYEKHLRDDGIQVDILKKRFRIDPVTHFRLKKIIREFQPDIVHSWLFAANSHVRLLHNRKSHWKCVVSERCVDSWKAGWQLQLDRRLIRSTDAMVVNSASVAEFYQQQGVPESLIKIINNGIEIPDKSSTDESSEARKVWRKQHGLPEDAYIVLSIGRLARQKRLDSLLWATHMFSLSEKNVHTVFVGDGPERERMSELIEKYEIKGWAHFLGHQNETGELFRNADAFWLGSDFEGQSNSLMEAMAWGLPVVVSDIPPNRELVTDQENGIIVPAGDSAAFAKAIRQFKSDPELAKNLGDDARKSMQDNFSVSQMIEEHKQLYEILTLQ</sequence>
<dbReference type="GO" id="GO:0016757">
    <property type="term" value="F:glycosyltransferase activity"/>
    <property type="evidence" value="ECO:0007669"/>
    <property type="project" value="UniProtKB-KW"/>
</dbReference>
<dbReference type="InterPro" id="IPR001296">
    <property type="entry name" value="Glyco_trans_1"/>
</dbReference>
<feature type="domain" description="Glycosyl transferase family 1" evidence="1">
    <location>
        <begin position="210"/>
        <end position="376"/>
    </location>
</feature>
<dbReference type="Pfam" id="PF13439">
    <property type="entry name" value="Glyco_transf_4"/>
    <property type="match status" value="1"/>
</dbReference>
<comment type="caution">
    <text evidence="3">The sequence shown here is derived from an EMBL/GenBank/DDBJ whole genome shotgun (WGS) entry which is preliminary data.</text>
</comment>
<evidence type="ECO:0000259" key="2">
    <source>
        <dbReference type="Pfam" id="PF13439"/>
    </source>
</evidence>
<keyword evidence="4" id="KW-1185">Reference proteome</keyword>
<dbReference type="EMBL" id="SJPG01000001">
    <property type="protein sequence ID" value="TWT60365.1"/>
    <property type="molecule type" value="Genomic_DNA"/>
</dbReference>
<dbReference type="Proteomes" id="UP000316095">
    <property type="component" value="Unassembled WGS sequence"/>
</dbReference>
<dbReference type="InterPro" id="IPR050194">
    <property type="entry name" value="Glycosyltransferase_grp1"/>
</dbReference>
<dbReference type="PANTHER" id="PTHR45947:SF3">
    <property type="entry name" value="SULFOQUINOVOSYL TRANSFERASE SQD2"/>
    <property type="match status" value="1"/>
</dbReference>
<evidence type="ECO:0000313" key="4">
    <source>
        <dbReference type="Proteomes" id="UP000316095"/>
    </source>
</evidence>
<gene>
    <name evidence="3" type="primary">epsD_2</name>
    <name evidence="3" type="ORF">Pan54_10790</name>
</gene>
<organism evidence="3 4">
    <name type="scientific">Rubinisphaera italica</name>
    <dbReference type="NCBI Taxonomy" id="2527969"/>
    <lineage>
        <taxon>Bacteria</taxon>
        <taxon>Pseudomonadati</taxon>
        <taxon>Planctomycetota</taxon>
        <taxon>Planctomycetia</taxon>
        <taxon>Planctomycetales</taxon>
        <taxon>Planctomycetaceae</taxon>
        <taxon>Rubinisphaera</taxon>
    </lineage>
</organism>
<dbReference type="Gene3D" id="3.40.50.2000">
    <property type="entry name" value="Glycogen Phosphorylase B"/>
    <property type="match status" value="2"/>
</dbReference>
<dbReference type="AlphaFoldDB" id="A0A5C5XE14"/>
<accession>A0A5C5XE14</accession>
<keyword evidence="3" id="KW-0808">Transferase</keyword>
<keyword evidence="3" id="KW-0328">Glycosyltransferase</keyword>
<dbReference type="InterPro" id="IPR028098">
    <property type="entry name" value="Glyco_trans_4-like_N"/>
</dbReference>